<dbReference type="CDD" id="cd04301">
    <property type="entry name" value="NAT_SF"/>
    <property type="match status" value="1"/>
</dbReference>
<proteinExistence type="predicted"/>
<dbReference type="InterPro" id="IPR000182">
    <property type="entry name" value="GNAT_dom"/>
</dbReference>
<reference evidence="2" key="1">
    <citation type="submission" date="2020-02" db="EMBL/GenBank/DDBJ databases">
        <authorList>
            <person name="Meier V. D."/>
        </authorList>
    </citation>
    <scope>NUCLEOTIDE SEQUENCE</scope>
    <source>
        <strain evidence="2">AVDCRST_MAG84</strain>
    </source>
</reference>
<sequence length="252" mass="26761">MESRIQSYLRFAASQQRDTERIGPFLATFSRHSANPYLNYAIPDDGAAPSLADVKALIAAYSVRGRKPRLEYVAKLAPAVEETLISAGFTVEGRLPLMTCTPGSEKLLPLPPDIELIVPVSEAEILGTAAVQHEAFTEAAPTPEDVDTLRKTLAAGGIAVLARVAATGEPAGAGMCTVPAHQTTEIAGIGVRVPFRRRGIAGALTARLLREVFDAGVAVAFLMAGHEEEFRVYTRAGFCAVGEILHISLPQA</sequence>
<dbReference type="InterPro" id="IPR016181">
    <property type="entry name" value="Acyl_CoA_acyltransferase"/>
</dbReference>
<organism evidence="2">
    <name type="scientific">uncultured Microcoleus sp</name>
    <dbReference type="NCBI Taxonomy" id="259945"/>
    <lineage>
        <taxon>Bacteria</taxon>
        <taxon>Bacillati</taxon>
        <taxon>Cyanobacteriota</taxon>
        <taxon>Cyanophyceae</taxon>
        <taxon>Oscillatoriophycideae</taxon>
        <taxon>Oscillatoriales</taxon>
        <taxon>Microcoleaceae</taxon>
        <taxon>Microcoleus</taxon>
        <taxon>environmental samples</taxon>
    </lineage>
</organism>
<accession>A0A6J4LEL2</accession>
<gene>
    <name evidence="2" type="ORF">AVDCRST_MAG84-1901</name>
</gene>
<name>A0A6J4LEL2_9CYAN</name>
<feature type="domain" description="N-acetyltransferase" evidence="1">
    <location>
        <begin position="115"/>
        <end position="252"/>
    </location>
</feature>
<protein>
    <recommendedName>
        <fullName evidence="1">N-acetyltransferase domain-containing protein</fullName>
    </recommendedName>
</protein>
<evidence type="ECO:0000259" key="1">
    <source>
        <dbReference type="PROSITE" id="PS51186"/>
    </source>
</evidence>
<dbReference type="Pfam" id="PF00583">
    <property type="entry name" value="Acetyltransf_1"/>
    <property type="match status" value="1"/>
</dbReference>
<dbReference type="PROSITE" id="PS51186">
    <property type="entry name" value="GNAT"/>
    <property type="match status" value="1"/>
</dbReference>
<dbReference type="GO" id="GO:0016747">
    <property type="term" value="F:acyltransferase activity, transferring groups other than amino-acyl groups"/>
    <property type="evidence" value="ECO:0007669"/>
    <property type="project" value="InterPro"/>
</dbReference>
<dbReference type="SUPFAM" id="SSF55729">
    <property type="entry name" value="Acyl-CoA N-acyltransferases (Nat)"/>
    <property type="match status" value="1"/>
</dbReference>
<dbReference type="AlphaFoldDB" id="A0A6J4LEL2"/>
<dbReference type="EMBL" id="CADCTZ010000310">
    <property type="protein sequence ID" value="CAA9331595.1"/>
    <property type="molecule type" value="Genomic_DNA"/>
</dbReference>
<evidence type="ECO:0000313" key="2">
    <source>
        <dbReference type="EMBL" id="CAA9331595.1"/>
    </source>
</evidence>
<dbReference type="Gene3D" id="3.40.630.30">
    <property type="match status" value="1"/>
</dbReference>